<evidence type="ECO:0000313" key="7">
    <source>
        <dbReference type="Proteomes" id="UP001497600"/>
    </source>
</evidence>
<feature type="domain" description="Svf1-like C-terminal" evidence="5">
    <location>
        <begin position="220"/>
        <end position="377"/>
    </location>
</feature>
<keyword evidence="7" id="KW-1185">Reference proteome</keyword>
<dbReference type="InterPro" id="IPR013931">
    <property type="entry name" value="Svf1-like_N"/>
</dbReference>
<dbReference type="SUPFAM" id="SSF159245">
    <property type="entry name" value="AttH-like"/>
    <property type="match status" value="1"/>
</dbReference>
<protein>
    <submittedName>
        <fullName evidence="6">Survival factor 1</fullName>
    </submittedName>
</protein>
<accession>A0ABP0ENW5</accession>
<reference evidence="6 7" key="1">
    <citation type="submission" date="2024-01" db="EMBL/GenBank/DDBJ databases">
        <authorList>
            <consortium name="Genoscope - CEA"/>
            <person name="William W."/>
        </authorList>
    </citation>
    <scope>NUCLEOTIDE SEQUENCE [LARGE SCALE GENOMIC DNA]</scope>
    <source>
        <strain evidence="6 7">29B2s-10</strain>
    </source>
</reference>
<dbReference type="Pfam" id="PF17187">
    <property type="entry name" value="Svf1_C"/>
    <property type="match status" value="1"/>
</dbReference>
<evidence type="ECO:0000256" key="2">
    <source>
        <dbReference type="ARBA" id="ARBA00009069"/>
    </source>
</evidence>
<proteinExistence type="inferred from homology"/>
<dbReference type="Proteomes" id="UP001497600">
    <property type="component" value="Chromosome H"/>
</dbReference>
<dbReference type="EMBL" id="OZ004260">
    <property type="protein sequence ID" value="CAK7921743.1"/>
    <property type="molecule type" value="Genomic_DNA"/>
</dbReference>
<evidence type="ECO:0000259" key="4">
    <source>
        <dbReference type="Pfam" id="PF08622"/>
    </source>
</evidence>
<dbReference type="PANTHER" id="PTHR47107:SF1">
    <property type="entry name" value="CERAMIDE-BINDING PROTEIN SVF1-RELATED"/>
    <property type="match status" value="1"/>
</dbReference>
<dbReference type="PANTHER" id="PTHR47107">
    <property type="entry name" value="SVF1-LIKE PROTEIN YDR222W-RELATED"/>
    <property type="match status" value="1"/>
</dbReference>
<comment type="similarity">
    <text evidence="2">Belongs to the SVF1 family.</text>
</comment>
<gene>
    <name evidence="6" type="primary">SVF1</name>
    <name evidence="6" type="ORF">CAAN4_H17810</name>
</gene>
<evidence type="ECO:0000256" key="3">
    <source>
        <dbReference type="ARBA" id="ARBA00022490"/>
    </source>
</evidence>
<name>A0ABP0ENW5_9ASCO</name>
<organism evidence="6 7">
    <name type="scientific">[Candida] anglica</name>
    <dbReference type="NCBI Taxonomy" id="148631"/>
    <lineage>
        <taxon>Eukaryota</taxon>
        <taxon>Fungi</taxon>
        <taxon>Dikarya</taxon>
        <taxon>Ascomycota</taxon>
        <taxon>Saccharomycotina</taxon>
        <taxon>Pichiomycetes</taxon>
        <taxon>Debaryomycetaceae</taxon>
        <taxon>Kurtzmaniella</taxon>
    </lineage>
</organism>
<dbReference type="InterPro" id="IPR033394">
    <property type="entry name" value="Svf1-like_C"/>
</dbReference>
<dbReference type="InterPro" id="IPR051385">
    <property type="entry name" value="Ceramide-binding_SVF1"/>
</dbReference>
<evidence type="ECO:0000259" key="5">
    <source>
        <dbReference type="Pfam" id="PF17187"/>
    </source>
</evidence>
<feature type="domain" description="Svf1-like N-terminal" evidence="4">
    <location>
        <begin position="57"/>
        <end position="218"/>
    </location>
</feature>
<evidence type="ECO:0000313" key="6">
    <source>
        <dbReference type="EMBL" id="CAK7921743.1"/>
    </source>
</evidence>
<sequence>MFKWVQSGLSAVAGTAEPEYGREAVQTVIDSIGENDEVYQETTVQDFAWKSPDYTNVETQTFYFTCLKTGIVGFAQVIHSNLMGVHTTAQFTFRLFNHHNGKPIEENIWTSTKLEDFRTEGSNFYAQGLSIELSEDNLTYTLKSSVNPDSIVELTVSRLVPGVIFGKDGTTHYGEDALNPWGSMRHLFWPRCKVNGTIKSGDKVIEIEGLTMFVMALQGMKPHHAAKAWNFLNFQSENYSAVQMEFTTPPSYGNTKVNIGILTSNDKILTCSINNDVLHLEPTIDEVGWPVPKAIEFKYNGDKSSDPSVKASVKGDLEVLVERVDVMAEIPQFVKNIVSGVSGAKPFIYQFCNDFEVEVEGKSSEKGIAFNEATFISE</sequence>
<comment type="subcellular location">
    <subcellularLocation>
        <location evidence="1">Cytoplasm</location>
    </subcellularLocation>
</comment>
<dbReference type="Pfam" id="PF08622">
    <property type="entry name" value="Svf1"/>
    <property type="match status" value="1"/>
</dbReference>
<evidence type="ECO:0000256" key="1">
    <source>
        <dbReference type="ARBA" id="ARBA00004496"/>
    </source>
</evidence>
<keyword evidence="3" id="KW-0963">Cytoplasm</keyword>